<dbReference type="InterPro" id="IPR003594">
    <property type="entry name" value="HATPase_dom"/>
</dbReference>
<dbReference type="PROSITE" id="PS50109">
    <property type="entry name" value="HIS_KIN"/>
    <property type="match status" value="1"/>
</dbReference>
<dbReference type="InterPro" id="IPR029016">
    <property type="entry name" value="GAF-like_dom_sf"/>
</dbReference>
<keyword evidence="8" id="KW-0418">Kinase</keyword>
<dbReference type="InterPro" id="IPR005467">
    <property type="entry name" value="His_kinase_dom"/>
</dbReference>
<dbReference type="PANTHER" id="PTHR45569">
    <property type="entry name" value="SENSOR PROTEIN KDPD"/>
    <property type="match status" value="1"/>
</dbReference>
<accession>A0ABR6YK60</accession>
<dbReference type="Gene3D" id="3.40.50.300">
    <property type="entry name" value="P-loop containing nucleotide triphosphate hydrolases"/>
    <property type="match status" value="1"/>
</dbReference>
<dbReference type="Gene3D" id="1.20.120.620">
    <property type="entry name" value="Backbone structure of the membrane domain of e. Coli histidine kinase receptor kdpd"/>
    <property type="match status" value="1"/>
</dbReference>
<dbReference type="PRINTS" id="PR00344">
    <property type="entry name" value="BCTRLSENSOR"/>
</dbReference>
<evidence type="ECO:0000256" key="11">
    <source>
        <dbReference type="ARBA" id="ARBA00023012"/>
    </source>
</evidence>
<dbReference type="Gene3D" id="3.40.50.620">
    <property type="entry name" value="HUPs"/>
    <property type="match status" value="1"/>
</dbReference>
<dbReference type="Gene3D" id="1.10.287.130">
    <property type="match status" value="1"/>
</dbReference>
<evidence type="ECO:0000256" key="7">
    <source>
        <dbReference type="ARBA" id="ARBA00022741"/>
    </source>
</evidence>
<name>A0ABR6YK60_9BURK</name>
<dbReference type="SUPFAM" id="SSF55874">
    <property type="entry name" value="ATPase domain of HSP90 chaperone/DNA topoisomerase II/histidine kinase"/>
    <property type="match status" value="1"/>
</dbReference>
<evidence type="ECO:0000313" key="15">
    <source>
        <dbReference type="EMBL" id="MBC3884291.1"/>
    </source>
</evidence>
<evidence type="ECO:0000313" key="16">
    <source>
        <dbReference type="Proteomes" id="UP000613113"/>
    </source>
</evidence>
<keyword evidence="6 13" id="KW-0812">Transmembrane</keyword>
<comment type="catalytic activity">
    <reaction evidence="1">
        <text>ATP + protein L-histidine = ADP + protein N-phospho-L-histidine.</text>
        <dbReference type="EC" id="2.7.13.3"/>
    </reaction>
</comment>
<dbReference type="Pfam" id="PF00512">
    <property type="entry name" value="HisKA"/>
    <property type="match status" value="1"/>
</dbReference>
<evidence type="ECO:0000256" key="13">
    <source>
        <dbReference type="SAM" id="Phobius"/>
    </source>
</evidence>
<dbReference type="Gene3D" id="3.30.450.40">
    <property type="match status" value="1"/>
</dbReference>
<dbReference type="Gene3D" id="3.30.565.10">
    <property type="entry name" value="Histidine kinase-like ATPase, C-terminal domain"/>
    <property type="match status" value="1"/>
</dbReference>
<evidence type="ECO:0000256" key="3">
    <source>
        <dbReference type="ARBA" id="ARBA00012438"/>
    </source>
</evidence>
<dbReference type="InterPro" id="IPR052023">
    <property type="entry name" value="Histidine_kinase_KdpD"/>
</dbReference>
<dbReference type="InterPro" id="IPR014729">
    <property type="entry name" value="Rossmann-like_a/b/a_fold"/>
</dbReference>
<keyword evidence="5" id="KW-0808">Transferase</keyword>
<dbReference type="InterPro" id="IPR003661">
    <property type="entry name" value="HisK_dim/P_dom"/>
</dbReference>
<dbReference type="Pfam" id="PF13493">
    <property type="entry name" value="DUF4118"/>
    <property type="match status" value="1"/>
</dbReference>
<keyword evidence="12 13" id="KW-0472">Membrane</keyword>
<evidence type="ECO:0000256" key="6">
    <source>
        <dbReference type="ARBA" id="ARBA00022692"/>
    </source>
</evidence>
<dbReference type="InterPro" id="IPR004358">
    <property type="entry name" value="Sig_transdc_His_kin-like_C"/>
</dbReference>
<dbReference type="InterPro" id="IPR027417">
    <property type="entry name" value="P-loop_NTPase"/>
</dbReference>
<keyword evidence="4" id="KW-0597">Phosphoprotein</keyword>
<dbReference type="SUPFAM" id="SSF55781">
    <property type="entry name" value="GAF domain-like"/>
    <property type="match status" value="1"/>
</dbReference>
<dbReference type="EMBL" id="JACOGC010000001">
    <property type="protein sequence ID" value="MBC3884291.1"/>
    <property type="molecule type" value="Genomic_DNA"/>
</dbReference>
<dbReference type="SUPFAM" id="SSF52402">
    <property type="entry name" value="Adenine nucleotide alpha hydrolases-like"/>
    <property type="match status" value="1"/>
</dbReference>
<dbReference type="InterPro" id="IPR003018">
    <property type="entry name" value="GAF"/>
</dbReference>
<dbReference type="SUPFAM" id="SSF52540">
    <property type="entry name" value="P-loop containing nucleoside triphosphate hydrolases"/>
    <property type="match status" value="1"/>
</dbReference>
<reference evidence="15 16" key="1">
    <citation type="submission" date="2020-08" db="EMBL/GenBank/DDBJ databases">
        <title>Novel species isolated from subtropical streams in China.</title>
        <authorList>
            <person name="Lu H."/>
        </authorList>
    </citation>
    <scope>NUCLEOTIDE SEQUENCE [LARGE SCALE GENOMIC DNA]</scope>
    <source>
        <strain evidence="15 16">FT31W</strain>
    </source>
</reference>
<evidence type="ECO:0000256" key="10">
    <source>
        <dbReference type="ARBA" id="ARBA00022989"/>
    </source>
</evidence>
<evidence type="ECO:0000256" key="5">
    <source>
        <dbReference type="ARBA" id="ARBA00022679"/>
    </source>
</evidence>
<dbReference type="SMART" id="SM00387">
    <property type="entry name" value="HATPase_c"/>
    <property type="match status" value="1"/>
</dbReference>
<protein>
    <recommendedName>
        <fullName evidence="3">histidine kinase</fullName>
        <ecNumber evidence="3">2.7.13.3</ecNumber>
    </recommendedName>
</protein>
<gene>
    <name evidence="15" type="ORF">H8K27_04025</name>
</gene>
<dbReference type="InterPro" id="IPR036097">
    <property type="entry name" value="HisK_dim/P_sf"/>
</dbReference>
<dbReference type="EC" id="2.7.13.3" evidence="3"/>
<dbReference type="Pfam" id="PF02702">
    <property type="entry name" value="KdpD"/>
    <property type="match status" value="1"/>
</dbReference>
<keyword evidence="7" id="KW-0547">Nucleotide-binding</keyword>
<dbReference type="RefSeq" id="WP_186861884.1">
    <property type="nucleotide sequence ID" value="NZ_JACOGC010000001.1"/>
</dbReference>
<dbReference type="Pfam" id="PF02518">
    <property type="entry name" value="HATPase_c"/>
    <property type="match status" value="1"/>
</dbReference>
<dbReference type="InterPro" id="IPR036890">
    <property type="entry name" value="HATPase_C_sf"/>
</dbReference>
<evidence type="ECO:0000259" key="14">
    <source>
        <dbReference type="PROSITE" id="PS50109"/>
    </source>
</evidence>
<organism evidence="15 16">
    <name type="scientific">Undibacterium griseum</name>
    <dbReference type="NCBI Taxonomy" id="2762295"/>
    <lineage>
        <taxon>Bacteria</taxon>
        <taxon>Pseudomonadati</taxon>
        <taxon>Pseudomonadota</taxon>
        <taxon>Betaproteobacteria</taxon>
        <taxon>Burkholderiales</taxon>
        <taxon>Oxalobacteraceae</taxon>
        <taxon>Undibacterium</taxon>
    </lineage>
</organism>
<comment type="subcellular location">
    <subcellularLocation>
        <location evidence="2">Membrane</location>
        <topology evidence="2">Multi-pass membrane protein</topology>
    </subcellularLocation>
</comment>
<keyword evidence="11" id="KW-0902">Two-component regulatory system</keyword>
<dbReference type="SUPFAM" id="SSF47384">
    <property type="entry name" value="Homodimeric domain of signal transducing histidine kinase"/>
    <property type="match status" value="1"/>
</dbReference>
<evidence type="ECO:0000256" key="8">
    <source>
        <dbReference type="ARBA" id="ARBA00022777"/>
    </source>
</evidence>
<sequence length="904" mass="99189">MNDYRPDPDALLDKIQREDAKQQRGHLKIFFGACAGVGKTYAMLNAAHAQKQKGIDVVVGIVETHGRQDTIKMTQDLDVLPSQKIRYKDRMLAEFDLDTALERRPGLILVDELAHSNVAGSRHAKRWQDVEELLAAGIDVYTTVNVQHLETLNDVVGQITGIRVWETVPDKIFDLADEITLVDLPPDELLRRLKDGKVYLEHQAQRAAKNFFRKGNLIALRELALRRTADQVDVQMRDYRADQSINKVWQAKERLLVCIGPDASASKLVRGAARLAASLRADWIAVYVETAKQGKLKAGQQEAILKALKLAQELGAETTTLAGDSLPTLLLSYARSRNVSKLVIGKSLRPVWSRLLRNSLADELASRTTDIDVVMVGHDLDGSARQSEGVAENSHIDLDTGETTPLSSYLWTVAVCLAATLLCAGLTRVFDLANVVMLYLLAVVFVAIRFGRGASILASFISVASFDYFFVPPRFSFNVSDSQYLFTFAIMLAVSLTISNLMANLRFQAKVAHYRERRADALYTMSKALSGALMVEQIIEISIEHLAPVFQAKVAVLLPDSHEKIRQPIADTNQQGILSDIDTSVGQWVYDHHQAAGLGTNTLPSNAVLYLPLRAPMRTRGVLAIAPNDTRQIFQPEQQQLLDTFAAQIALALERVHYVDVAQDALISMEAERLRNSLLSAISHDLRTPLTAIVGLASTLHEQADLSDVKRHELSLAIHEEALRMSGLVVNLLDMARLQSGKVTLNQQWQPLEEVVGSALRASSHVLQGHNLETRIPADLPLLFFDAVLLERVLCNLLENAAKYGLGKIVVAAEKQADAVQVSVLDDGPGLPAGILIFEKFTRGAVEAASPGVGLGLAICESIVNAHGGKIWAENRSEGGARFSFSLPLGNAPALPPTIENELE</sequence>
<dbReference type="Proteomes" id="UP000613113">
    <property type="component" value="Unassembled WGS sequence"/>
</dbReference>
<dbReference type="CDD" id="cd01987">
    <property type="entry name" value="USP_KdpD-like"/>
    <property type="match status" value="1"/>
</dbReference>
<dbReference type="CDD" id="cd00075">
    <property type="entry name" value="HATPase"/>
    <property type="match status" value="1"/>
</dbReference>
<evidence type="ECO:0000256" key="1">
    <source>
        <dbReference type="ARBA" id="ARBA00000085"/>
    </source>
</evidence>
<dbReference type="InterPro" id="IPR025201">
    <property type="entry name" value="KdpD_TM"/>
</dbReference>
<feature type="domain" description="Histidine kinase" evidence="14">
    <location>
        <begin position="681"/>
        <end position="891"/>
    </location>
</feature>
<dbReference type="InterPro" id="IPR038318">
    <property type="entry name" value="KdpD_sf"/>
</dbReference>
<dbReference type="Pfam" id="PF13492">
    <property type="entry name" value="GAF_3"/>
    <property type="match status" value="1"/>
</dbReference>
<keyword evidence="16" id="KW-1185">Reference proteome</keyword>
<evidence type="ECO:0000256" key="9">
    <source>
        <dbReference type="ARBA" id="ARBA00022840"/>
    </source>
</evidence>
<comment type="caution">
    <text evidence="15">The sequence shown here is derived from an EMBL/GenBank/DDBJ whole genome shotgun (WGS) entry which is preliminary data.</text>
</comment>
<keyword evidence="9" id="KW-0067">ATP-binding</keyword>
<evidence type="ECO:0000256" key="2">
    <source>
        <dbReference type="ARBA" id="ARBA00004141"/>
    </source>
</evidence>
<feature type="transmembrane region" description="Helical" evidence="13">
    <location>
        <begin position="437"/>
        <end position="464"/>
    </location>
</feature>
<dbReference type="CDD" id="cd00082">
    <property type="entry name" value="HisKA"/>
    <property type="match status" value="1"/>
</dbReference>
<proteinExistence type="predicted"/>
<keyword evidence="10 13" id="KW-1133">Transmembrane helix</keyword>
<dbReference type="InterPro" id="IPR003852">
    <property type="entry name" value="Sig_transdc_His_kinase_KdpD_N"/>
</dbReference>
<dbReference type="PANTHER" id="PTHR45569:SF1">
    <property type="entry name" value="SENSOR PROTEIN KDPD"/>
    <property type="match status" value="1"/>
</dbReference>
<evidence type="ECO:0000256" key="12">
    <source>
        <dbReference type="ARBA" id="ARBA00023136"/>
    </source>
</evidence>
<feature type="transmembrane region" description="Helical" evidence="13">
    <location>
        <begin position="484"/>
        <end position="505"/>
    </location>
</feature>
<dbReference type="SMART" id="SM00388">
    <property type="entry name" value="HisKA"/>
    <property type="match status" value="1"/>
</dbReference>
<evidence type="ECO:0000256" key="4">
    <source>
        <dbReference type="ARBA" id="ARBA00022553"/>
    </source>
</evidence>